<dbReference type="AlphaFoldDB" id="A0A561QS72"/>
<proteinExistence type="predicted"/>
<organism evidence="1 2">
    <name type="scientific">Neorhizobium alkalisoli</name>
    <dbReference type="NCBI Taxonomy" id="528178"/>
    <lineage>
        <taxon>Bacteria</taxon>
        <taxon>Pseudomonadati</taxon>
        <taxon>Pseudomonadota</taxon>
        <taxon>Alphaproteobacteria</taxon>
        <taxon>Hyphomicrobiales</taxon>
        <taxon>Rhizobiaceae</taxon>
        <taxon>Rhizobium/Agrobacterium group</taxon>
        <taxon>Neorhizobium</taxon>
    </lineage>
</organism>
<evidence type="ECO:0000313" key="1">
    <source>
        <dbReference type="EMBL" id="TWF53238.1"/>
    </source>
</evidence>
<evidence type="ECO:0000313" key="2">
    <source>
        <dbReference type="Proteomes" id="UP000320653"/>
    </source>
</evidence>
<dbReference type="RefSeq" id="WP_186458304.1">
    <property type="nucleotide sequence ID" value="NZ_VIWP01000004.1"/>
</dbReference>
<protein>
    <submittedName>
        <fullName evidence="1">Uncharacterized protein</fullName>
    </submittedName>
</protein>
<dbReference type="Proteomes" id="UP000320653">
    <property type="component" value="Unassembled WGS sequence"/>
</dbReference>
<dbReference type="EMBL" id="VIWP01000004">
    <property type="protein sequence ID" value="TWF53238.1"/>
    <property type="molecule type" value="Genomic_DNA"/>
</dbReference>
<reference evidence="1 2" key="1">
    <citation type="submission" date="2019-06" db="EMBL/GenBank/DDBJ databases">
        <title>Sorghum-associated microbial communities from plants grown in Nebraska, USA.</title>
        <authorList>
            <person name="Schachtman D."/>
        </authorList>
    </citation>
    <scope>NUCLEOTIDE SEQUENCE [LARGE SCALE GENOMIC DNA]</scope>
    <source>
        <strain evidence="1 2">1225</strain>
    </source>
</reference>
<accession>A0A561QS72</accession>
<keyword evidence="2" id="KW-1185">Reference proteome</keyword>
<gene>
    <name evidence="1" type="ORF">FHW37_104515</name>
</gene>
<sequence>MAGEAKLDLFGFPLAEPRELPGDADQVREIYDAMGSGEPMREIMEMFYALHGREYGLRPPVAELRHARRVAGGGIGRG</sequence>
<comment type="caution">
    <text evidence="1">The sequence shown here is derived from an EMBL/GenBank/DDBJ whole genome shotgun (WGS) entry which is preliminary data.</text>
</comment>
<name>A0A561QS72_9HYPH</name>